<dbReference type="Pfam" id="PF26640">
    <property type="entry name" value="DUF8212"/>
    <property type="match status" value="1"/>
</dbReference>
<reference evidence="3" key="1">
    <citation type="submission" date="2019-01" db="EMBL/GenBank/DDBJ databases">
        <title>Draft genome sequences of three monokaryotic isolates of the white-rot basidiomycete fungus Dichomitus squalens.</title>
        <authorList>
            <consortium name="DOE Joint Genome Institute"/>
            <person name="Lopez S.C."/>
            <person name="Andreopoulos B."/>
            <person name="Pangilinan J."/>
            <person name="Lipzen A."/>
            <person name="Riley R."/>
            <person name="Ahrendt S."/>
            <person name="Ng V."/>
            <person name="Barry K."/>
            <person name="Daum C."/>
            <person name="Grigoriev I.V."/>
            <person name="Hilden K.S."/>
            <person name="Makela M.R."/>
            <person name="de Vries R.P."/>
        </authorList>
    </citation>
    <scope>NUCLEOTIDE SEQUENCE [LARGE SCALE GENOMIC DNA]</scope>
    <source>
        <strain evidence="3">OM18370.1</strain>
    </source>
</reference>
<dbReference type="AlphaFoldDB" id="A0A4Q9MCP3"/>
<dbReference type="Proteomes" id="UP000292957">
    <property type="component" value="Unassembled WGS sequence"/>
</dbReference>
<evidence type="ECO:0000259" key="2">
    <source>
        <dbReference type="Pfam" id="PF26640"/>
    </source>
</evidence>
<dbReference type="PANTHER" id="PTHR10622">
    <property type="entry name" value="HET DOMAIN-CONTAINING PROTEIN"/>
    <property type="match status" value="1"/>
</dbReference>
<feature type="domain" description="DUF8212" evidence="2">
    <location>
        <begin position="168"/>
        <end position="337"/>
    </location>
</feature>
<dbReference type="Pfam" id="PF06985">
    <property type="entry name" value="HET"/>
    <property type="match status" value="1"/>
</dbReference>
<dbReference type="PANTHER" id="PTHR10622:SF10">
    <property type="entry name" value="HET DOMAIN-CONTAINING PROTEIN"/>
    <property type="match status" value="1"/>
</dbReference>
<evidence type="ECO:0000313" key="3">
    <source>
        <dbReference type="EMBL" id="TBU25080.1"/>
    </source>
</evidence>
<dbReference type="InterPro" id="IPR058525">
    <property type="entry name" value="DUF8212"/>
</dbReference>
<protein>
    <submittedName>
        <fullName evidence="3">Uncharacterized protein</fullName>
    </submittedName>
</protein>
<dbReference type="InterPro" id="IPR010730">
    <property type="entry name" value="HET"/>
</dbReference>
<proteinExistence type="predicted"/>
<dbReference type="OrthoDB" id="1938262at2759"/>
<feature type="domain" description="Heterokaryon incompatibility" evidence="1">
    <location>
        <begin position="2"/>
        <end position="52"/>
    </location>
</feature>
<dbReference type="EMBL" id="ML143467">
    <property type="protein sequence ID" value="TBU25080.1"/>
    <property type="molecule type" value="Genomic_DNA"/>
</dbReference>
<organism evidence="3">
    <name type="scientific">Dichomitus squalens</name>
    <dbReference type="NCBI Taxonomy" id="114155"/>
    <lineage>
        <taxon>Eukaryota</taxon>
        <taxon>Fungi</taxon>
        <taxon>Dikarya</taxon>
        <taxon>Basidiomycota</taxon>
        <taxon>Agaricomycotina</taxon>
        <taxon>Agaricomycetes</taxon>
        <taxon>Polyporales</taxon>
        <taxon>Polyporaceae</taxon>
        <taxon>Dichomitus</taxon>
    </lineage>
</organism>
<sequence length="424" mass="47904">MACMVARAEGHRYIWIDSCCIDKTSSSELSEAINSMYGWYEEAEVCYAYLADVPPRATPHSKESPFGRSRWFTRGWTLQELIAPDNVHFLSADWSFLGSKRNLAGVLEEITGVSQEALLHKRELGEFSVAQRFSWASKRQTKRVEDQAYALMRLFAINMPTLYGEGQRAVQRLQEEIMRRTPDQSLFAWEDVLLRFDAPQEPDAVSSVPGGKRFACMEYPWGNASLFASFLDRFADGSSIKYIPHDEVSRRLRLSRPAPIEYTFTPHGIRTHLPILPLSAILAPRTTLCPEHHPLSHWYLAIFGCEHRSRPGHLSGGSAAYHPPSQESTSCIPAASFRSQTPSSPPNGKTYYPCRQRRSNAIFGRYSSAQPGWIWKQLAGGRTRRSSSHCRGRHWTVCASSDVQPISKVQIGRPYESLAHAVPR</sequence>
<evidence type="ECO:0000259" key="1">
    <source>
        <dbReference type="Pfam" id="PF06985"/>
    </source>
</evidence>
<accession>A0A4Q9MCP3</accession>
<name>A0A4Q9MCP3_9APHY</name>
<gene>
    <name evidence="3" type="ORF">BD311DRAFT_524582</name>
</gene>